<dbReference type="EMBL" id="AMWG01000009">
    <property type="protein sequence ID" value="ELP35583.1"/>
    <property type="molecule type" value="Genomic_DNA"/>
</dbReference>
<gene>
    <name evidence="1" type="ORF">RBSWK_00487</name>
</gene>
<evidence type="ECO:0000313" key="1">
    <source>
        <dbReference type="EMBL" id="ELP35583.1"/>
    </source>
</evidence>
<name>L7CNP8_RHOBT</name>
<evidence type="ECO:0000313" key="2">
    <source>
        <dbReference type="Proteomes" id="UP000010959"/>
    </source>
</evidence>
<dbReference type="AlphaFoldDB" id="L7CNP8"/>
<dbReference type="Proteomes" id="UP000010959">
    <property type="component" value="Unassembled WGS sequence"/>
</dbReference>
<protein>
    <submittedName>
        <fullName evidence="1">Uncharacterized protein</fullName>
    </submittedName>
</protein>
<accession>L7CNP8</accession>
<sequence length="53" mass="6142">MNGLDFENVQNVHWYIGLQNRMQAKFPSNKEFLVFAKSKIAAKRSEIVHCSSE</sequence>
<dbReference type="PATRIC" id="fig|993516.3.peg.529"/>
<reference evidence="1 2" key="1">
    <citation type="journal article" date="2013" name="Mar. Genomics">
        <title>Expression of sulfatases in Rhodopirellula baltica and the diversity of sulfatases in the genus Rhodopirellula.</title>
        <authorList>
            <person name="Wegner C.E."/>
            <person name="Richter-Heitmann T."/>
            <person name="Klindworth A."/>
            <person name="Klockow C."/>
            <person name="Richter M."/>
            <person name="Achstetter T."/>
            <person name="Glockner F.O."/>
            <person name="Harder J."/>
        </authorList>
    </citation>
    <scope>NUCLEOTIDE SEQUENCE [LARGE SCALE GENOMIC DNA]</scope>
    <source>
        <strain evidence="1 2">SWK14</strain>
    </source>
</reference>
<proteinExistence type="predicted"/>
<organism evidence="1 2">
    <name type="scientific">Rhodopirellula baltica SWK14</name>
    <dbReference type="NCBI Taxonomy" id="993516"/>
    <lineage>
        <taxon>Bacteria</taxon>
        <taxon>Pseudomonadati</taxon>
        <taxon>Planctomycetota</taxon>
        <taxon>Planctomycetia</taxon>
        <taxon>Pirellulales</taxon>
        <taxon>Pirellulaceae</taxon>
        <taxon>Rhodopirellula</taxon>
    </lineage>
</organism>
<comment type="caution">
    <text evidence="1">The sequence shown here is derived from an EMBL/GenBank/DDBJ whole genome shotgun (WGS) entry which is preliminary data.</text>
</comment>